<keyword evidence="3" id="KW-1185">Reference proteome</keyword>
<evidence type="ECO:0000256" key="1">
    <source>
        <dbReference type="SAM" id="Phobius"/>
    </source>
</evidence>
<keyword evidence="1" id="KW-1133">Transmembrane helix</keyword>
<evidence type="ECO:0000313" key="3">
    <source>
        <dbReference type="Proteomes" id="UP000478837"/>
    </source>
</evidence>
<dbReference type="EMBL" id="JAAAWP010000013">
    <property type="protein sequence ID" value="NDW22994.1"/>
    <property type="molecule type" value="Genomic_DNA"/>
</dbReference>
<feature type="transmembrane region" description="Helical" evidence="1">
    <location>
        <begin position="6"/>
        <end position="34"/>
    </location>
</feature>
<reference evidence="2 3" key="1">
    <citation type="submission" date="2020-01" db="EMBL/GenBank/DDBJ databases">
        <title>Genomes of bacteria type strains.</title>
        <authorList>
            <person name="Chen J."/>
            <person name="Zhu S."/>
            <person name="Yang J."/>
        </authorList>
    </citation>
    <scope>NUCLEOTIDE SEQUENCE [LARGE SCALE GENOMIC DNA]</scope>
    <source>
        <strain evidence="2 3">LMG 22958</strain>
    </source>
</reference>
<sequence>MDSVFAGVGAIGALFYLILILLWIAVPIFVFLIAKRVKNIRDMGVEYGKELKELNANVKYLKRKYNEPIDLPKE</sequence>
<dbReference type="RefSeq" id="WP_163112655.1">
    <property type="nucleotide sequence ID" value="NZ_JAAAWP010000013.1"/>
</dbReference>
<comment type="caution">
    <text evidence="2">The sequence shown here is derived from an EMBL/GenBank/DDBJ whole genome shotgun (WGS) entry which is preliminary data.</text>
</comment>
<organism evidence="2 3">
    <name type="scientific">Alteromonas hispanica</name>
    <dbReference type="NCBI Taxonomy" id="315421"/>
    <lineage>
        <taxon>Bacteria</taxon>
        <taxon>Pseudomonadati</taxon>
        <taxon>Pseudomonadota</taxon>
        <taxon>Gammaproteobacteria</taxon>
        <taxon>Alteromonadales</taxon>
        <taxon>Alteromonadaceae</taxon>
        <taxon>Alteromonas/Salinimonas group</taxon>
        <taxon>Alteromonas</taxon>
    </lineage>
</organism>
<protein>
    <submittedName>
        <fullName evidence="2">Uncharacterized protein</fullName>
    </submittedName>
</protein>
<keyword evidence="1" id="KW-0812">Transmembrane</keyword>
<proteinExistence type="predicted"/>
<gene>
    <name evidence="2" type="ORF">GTW09_15850</name>
</gene>
<dbReference type="Proteomes" id="UP000478837">
    <property type="component" value="Unassembled WGS sequence"/>
</dbReference>
<keyword evidence="1" id="KW-0472">Membrane</keyword>
<accession>A0A6L9MXK0</accession>
<evidence type="ECO:0000313" key="2">
    <source>
        <dbReference type="EMBL" id="NDW22994.1"/>
    </source>
</evidence>
<dbReference type="AlphaFoldDB" id="A0A6L9MXK0"/>
<name>A0A6L9MXK0_9ALTE</name>